<dbReference type="AlphaFoldDB" id="A0A0A9ELT7"/>
<reference evidence="1" key="1">
    <citation type="submission" date="2014-09" db="EMBL/GenBank/DDBJ databases">
        <authorList>
            <person name="Magalhaes I.L.F."/>
            <person name="Oliveira U."/>
            <person name="Santos F.R."/>
            <person name="Vidigal T.H.D.A."/>
            <person name="Brescovit A.D."/>
            <person name="Santos A.J."/>
        </authorList>
    </citation>
    <scope>NUCLEOTIDE SEQUENCE</scope>
    <source>
        <tissue evidence="1">Shoot tissue taken approximately 20 cm above the soil surface</tissue>
    </source>
</reference>
<sequence length="47" mass="5614">MYGFPIMVRFYILNVRTCKSPFGAKKHRQHKVKHHTAFPMVQLQARN</sequence>
<reference evidence="1" key="2">
    <citation type="journal article" date="2015" name="Data Brief">
        <title>Shoot transcriptome of the giant reed, Arundo donax.</title>
        <authorList>
            <person name="Barrero R.A."/>
            <person name="Guerrero F.D."/>
            <person name="Moolhuijzen P."/>
            <person name="Goolsby J.A."/>
            <person name="Tidwell J."/>
            <person name="Bellgard S.E."/>
            <person name="Bellgard M.I."/>
        </authorList>
    </citation>
    <scope>NUCLEOTIDE SEQUENCE</scope>
    <source>
        <tissue evidence="1">Shoot tissue taken approximately 20 cm above the soil surface</tissue>
    </source>
</reference>
<organism evidence="1">
    <name type="scientific">Arundo donax</name>
    <name type="common">Giant reed</name>
    <name type="synonym">Donax arundinaceus</name>
    <dbReference type="NCBI Taxonomy" id="35708"/>
    <lineage>
        <taxon>Eukaryota</taxon>
        <taxon>Viridiplantae</taxon>
        <taxon>Streptophyta</taxon>
        <taxon>Embryophyta</taxon>
        <taxon>Tracheophyta</taxon>
        <taxon>Spermatophyta</taxon>
        <taxon>Magnoliopsida</taxon>
        <taxon>Liliopsida</taxon>
        <taxon>Poales</taxon>
        <taxon>Poaceae</taxon>
        <taxon>PACMAD clade</taxon>
        <taxon>Arundinoideae</taxon>
        <taxon>Arundineae</taxon>
        <taxon>Arundo</taxon>
    </lineage>
</organism>
<accession>A0A0A9ELT7</accession>
<evidence type="ECO:0000313" key="1">
    <source>
        <dbReference type="EMBL" id="JAD99973.1"/>
    </source>
</evidence>
<name>A0A0A9ELT7_ARUDO</name>
<proteinExistence type="predicted"/>
<dbReference type="EMBL" id="GBRH01197922">
    <property type="protein sequence ID" value="JAD99973.1"/>
    <property type="molecule type" value="Transcribed_RNA"/>
</dbReference>
<protein>
    <submittedName>
        <fullName evidence="1">Uncharacterized protein</fullName>
    </submittedName>
</protein>